<evidence type="ECO:0000313" key="8">
    <source>
        <dbReference type="EMBL" id="WUQ84233.1"/>
    </source>
</evidence>
<evidence type="ECO:0000256" key="2">
    <source>
        <dbReference type="ARBA" id="ARBA00022475"/>
    </source>
</evidence>
<feature type="transmembrane region" description="Helical" evidence="6">
    <location>
        <begin position="59"/>
        <end position="77"/>
    </location>
</feature>
<organism evidence="8 9">
    <name type="scientific">Kitasatospora purpeofusca</name>
    <dbReference type="NCBI Taxonomy" id="67352"/>
    <lineage>
        <taxon>Bacteria</taxon>
        <taxon>Bacillati</taxon>
        <taxon>Actinomycetota</taxon>
        <taxon>Actinomycetes</taxon>
        <taxon>Kitasatosporales</taxon>
        <taxon>Streptomycetaceae</taxon>
        <taxon>Kitasatospora</taxon>
    </lineage>
</organism>
<keyword evidence="9" id="KW-1185">Reference proteome</keyword>
<dbReference type="NCBIfam" id="TIGR03954">
    <property type="entry name" value="integ_memb_HG"/>
    <property type="match status" value="1"/>
</dbReference>
<feature type="transmembrane region" description="Helical" evidence="6">
    <location>
        <begin position="89"/>
        <end position="105"/>
    </location>
</feature>
<keyword evidence="4 6" id="KW-1133">Transmembrane helix</keyword>
<dbReference type="PANTHER" id="PTHR40077:SF1">
    <property type="entry name" value="MEMBRANE PROTEIN"/>
    <property type="match status" value="1"/>
</dbReference>
<keyword evidence="2" id="KW-1003">Cell membrane</keyword>
<evidence type="ECO:0000313" key="9">
    <source>
        <dbReference type="Proteomes" id="UP001432222"/>
    </source>
</evidence>
<evidence type="ECO:0000256" key="6">
    <source>
        <dbReference type="SAM" id="Phobius"/>
    </source>
</evidence>
<reference evidence="8" key="1">
    <citation type="submission" date="2022-10" db="EMBL/GenBank/DDBJ databases">
        <title>The complete genomes of actinobacterial strains from the NBC collection.</title>
        <authorList>
            <person name="Joergensen T.S."/>
            <person name="Alvarez Arevalo M."/>
            <person name="Sterndorff E.B."/>
            <person name="Faurdal D."/>
            <person name="Vuksanovic O."/>
            <person name="Mourched A.-S."/>
            <person name="Charusanti P."/>
            <person name="Shaw S."/>
            <person name="Blin K."/>
            <person name="Weber T."/>
        </authorList>
    </citation>
    <scope>NUCLEOTIDE SEQUENCE</scope>
    <source>
        <strain evidence="8">NBC_00222</strain>
    </source>
</reference>
<keyword evidence="3 6" id="KW-0812">Transmembrane</keyword>
<proteinExistence type="predicted"/>
<evidence type="ECO:0000256" key="4">
    <source>
        <dbReference type="ARBA" id="ARBA00022989"/>
    </source>
</evidence>
<gene>
    <name evidence="8" type="ORF">OHA16_15460</name>
</gene>
<dbReference type="InterPro" id="IPR023845">
    <property type="entry name" value="DUF3817_TM"/>
</dbReference>
<name>A0ABZ1TZM8_9ACTN</name>
<keyword evidence="5 6" id="KW-0472">Membrane</keyword>
<dbReference type="Proteomes" id="UP001432222">
    <property type="component" value="Chromosome"/>
</dbReference>
<feature type="domain" description="DUF3817" evidence="7">
    <location>
        <begin position="26"/>
        <end position="110"/>
    </location>
</feature>
<dbReference type="RefSeq" id="WP_328955122.1">
    <property type="nucleotide sequence ID" value="NZ_CP108110.1"/>
</dbReference>
<evidence type="ECO:0000259" key="7">
    <source>
        <dbReference type="Pfam" id="PF12823"/>
    </source>
</evidence>
<sequence>MLVSRFTSDLRAPGIEVPIVNSSAVHRLRLVSGPEGVSFLLLLLCSVLKRTTSFNGVPVMGMVHGILFILYVVFWIMAWQSQKWDVKRGAVLFVLSVLPGGGFVAERMLAKEERAGTAAAVPAAA</sequence>
<evidence type="ECO:0000256" key="1">
    <source>
        <dbReference type="ARBA" id="ARBA00004651"/>
    </source>
</evidence>
<dbReference type="PANTHER" id="PTHR40077">
    <property type="entry name" value="MEMBRANE PROTEIN-RELATED"/>
    <property type="match status" value="1"/>
</dbReference>
<dbReference type="Pfam" id="PF12823">
    <property type="entry name" value="DUF3817"/>
    <property type="match status" value="1"/>
</dbReference>
<accession>A0ABZ1TZM8</accession>
<evidence type="ECO:0000256" key="5">
    <source>
        <dbReference type="ARBA" id="ARBA00023136"/>
    </source>
</evidence>
<evidence type="ECO:0000256" key="3">
    <source>
        <dbReference type="ARBA" id="ARBA00022692"/>
    </source>
</evidence>
<dbReference type="EMBL" id="CP108110">
    <property type="protein sequence ID" value="WUQ84233.1"/>
    <property type="molecule type" value="Genomic_DNA"/>
</dbReference>
<comment type="subcellular location">
    <subcellularLocation>
        <location evidence="1">Cell membrane</location>
        <topology evidence="1">Multi-pass membrane protein</topology>
    </subcellularLocation>
</comment>
<protein>
    <submittedName>
        <fullName evidence="8">DUF3817 domain-containing protein</fullName>
    </submittedName>
</protein>